<feature type="transmembrane region" description="Helical" evidence="7">
    <location>
        <begin position="471"/>
        <end position="490"/>
    </location>
</feature>
<feature type="transmembrane region" description="Helical" evidence="7">
    <location>
        <begin position="378"/>
        <end position="399"/>
    </location>
</feature>
<evidence type="ECO:0000256" key="2">
    <source>
        <dbReference type="ARBA" id="ARBA00022475"/>
    </source>
</evidence>
<feature type="transmembrane region" description="Helical" evidence="7">
    <location>
        <begin position="502"/>
        <end position="524"/>
    </location>
</feature>
<protein>
    <submittedName>
        <fullName evidence="9">ComEC/Rec2 family competence protein</fullName>
    </submittedName>
</protein>
<dbReference type="RefSeq" id="WP_227895766.1">
    <property type="nucleotide sequence ID" value="NZ_CP099466.1"/>
</dbReference>
<feature type="transmembrane region" description="Helical" evidence="7">
    <location>
        <begin position="91"/>
        <end position="115"/>
    </location>
</feature>
<evidence type="ECO:0000256" key="4">
    <source>
        <dbReference type="ARBA" id="ARBA00022989"/>
    </source>
</evidence>
<feature type="transmembrane region" description="Helical" evidence="7">
    <location>
        <begin position="308"/>
        <end position="326"/>
    </location>
</feature>
<dbReference type="InterPro" id="IPR035681">
    <property type="entry name" value="ComA-like_MBL"/>
</dbReference>
<dbReference type="Pfam" id="PF00753">
    <property type="entry name" value="Lactamase_B"/>
    <property type="match status" value="1"/>
</dbReference>
<dbReference type="GO" id="GO:0005886">
    <property type="term" value="C:plasma membrane"/>
    <property type="evidence" value="ECO:0007669"/>
    <property type="project" value="UniProtKB-SubCell"/>
</dbReference>
<comment type="caution">
    <text evidence="9">The sequence shown here is derived from an EMBL/GenBank/DDBJ whole genome shotgun (WGS) entry which is preliminary data.</text>
</comment>
<dbReference type="NCBIfam" id="TIGR00360">
    <property type="entry name" value="ComEC_N-term"/>
    <property type="match status" value="1"/>
</dbReference>
<dbReference type="PANTHER" id="PTHR30619:SF1">
    <property type="entry name" value="RECOMBINATION PROTEIN 2"/>
    <property type="match status" value="1"/>
</dbReference>
<sequence length="843" mass="85904">MAAVFRDRDKDRDPKADVPPRLIELRLVPVAGTAWVAAAVAIRLPASFLLPAVVAAMTLLVVVLAAAAVLHARHAASATGDEPRRRRGARAVLSMLLPPVAVAVLVSMSAGTSLIDRTAGPVGEAIDREAVISGEFRALSDARAGTPDRFSGKARYLVEGMLLSFTREGTRSGAAAPVLVIGGDTYAGIRLGDTFTTSGQLQAARPGDRAAALLRAGQAPDVVPASGLYGVASGLRTNFAAHAAGLGETDAAGLLPGMVLGDRASLPEDLAAAMKDTGLTHLTAVSGANCSYLLAFVFLLARMLKLSRFWAAAAGLGALAAFVLIVRPDASVLRAAVMGTIGTAAVLSGRGKMPASLLCLCAAILLVVDPWLSGSYAFILSVCATAGLVVLGPVFSAALERFLPHPVAVLAAIPLAAQVACAPVLVLLQPQVPMYSLPANMAAAPAVPLVTVLGMAAVVVAHVLPGLALPLVWTAGAGAGWVAAVARFFAEAPGALLPWMSGPGGAAAMAAASAGLAAGMFRLVRTAGSTPYGRRTAGGASGKTGAGGRTETGAPGFRKRAWAGAALLLAVVFLVMRCQPDSSAPVPHDWVAAACDVGQGDALALRSGPRSAVLVDAGPDPAALDACLDLLDVDTVDLLVISHVHADHYGGAAGAGQDRLLRELAFSSAERQTPPEIGRIAAAHGLQALRLEQGMLGESGSVRWEVLWPPPAGRAGQAPLPSENDASAVLLVRTAGINLLFTGDIEEEAAARMLRSNDILGRTQVHVLKVAHHGARNGGTAVPAAVRAPLALISVGEDNTYGHPAPETLAGLEASGSAVVRTDDLGTFILRLADARLVVEELR</sequence>
<feature type="transmembrane region" description="Helical" evidence="7">
    <location>
        <begin position="355"/>
        <end position="372"/>
    </location>
</feature>
<keyword evidence="2" id="KW-1003">Cell membrane</keyword>
<feature type="region of interest" description="Disordered" evidence="6">
    <location>
        <begin position="532"/>
        <end position="551"/>
    </location>
</feature>
<dbReference type="SUPFAM" id="SSF56281">
    <property type="entry name" value="Metallo-hydrolase/oxidoreductase"/>
    <property type="match status" value="1"/>
</dbReference>
<dbReference type="Proteomes" id="UP001139158">
    <property type="component" value="Unassembled WGS sequence"/>
</dbReference>
<keyword evidence="4 7" id="KW-1133">Transmembrane helix</keyword>
<accession>A0A9X1MFX7</accession>
<feature type="transmembrane region" description="Helical" evidence="7">
    <location>
        <begin position="279"/>
        <end position="301"/>
    </location>
</feature>
<dbReference type="InterPro" id="IPR001279">
    <property type="entry name" value="Metallo-B-lactamas"/>
</dbReference>
<dbReference type="Gene3D" id="3.60.15.10">
    <property type="entry name" value="Ribonuclease Z/Hydroxyacylglutathione hydrolase-like"/>
    <property type="match status" value="1"/>
</dbReference>
<evidence type="ECO:0000313" key="9">
    <source>
        <dbReference type="EMBL" id="MCC3297889.1"/>
    </source>
</evidence>
<feature type="transmembrane region" description="Helical" evidence="7">
    <location>
        <begin position="48"/>
        <end position="70"/>
    </location>
</feature>
<evidence type="ECO:0000256" key="1">
    <source>
        <dbReference type="ARBA" id="ARBA00004651"/>
    </source>
</evidence>
<feature type="compositionally biased region" description="Gly residues" evidence="6">
    <location>
        <begin position="539"/>
        <end position="550"/>
    </location>
</feature>
<reference evidence="9" key="1">
    <citation type="submission" date="2021-10" db="EMBL/GenBank/DDBJ databases">
        <title>Novel species in genus Arthrobacter.</title>
        <authorList>
            <person name="Liu Y."/>
        </authorList>
    </citation>
    <scope>NUCLEOTIDE SEQUENCE</scope>
    <source>
        <strain evidence="9">Zg-Y453</strain>
    </source>
</reference>
<evidence type="ECO:0000256" key="7">
    <source>
        <dbReference type="SAM" id="Phobius"/>
    </source>
</evidence>
<feature type="transmembrane region" description="Helical" evidence="7">
    <location>
        <begin position="446"/>
        <end position="464"/>
    </location>
</feature>
<feature type="transmembrane region" description="Helical" evidence="7">
    <location>
        <begin position="21"/>
        <end position="42"/>
    </location>
</feature>
<dbReference type="InterPro" id="IPR004477">
    <property type="entry name" value="ComEC_N"/>
</dbReference>
<feature type="transmembrane region" description="Helical" evidence="7">
    <location>
        <begin position="332"/>
        <end position="348"/>
    </location>
</feature>
<evidence type="ECO:0000313" key="10">
    <source>
        <dbReference type="Proteomes" id="UP001139158"/>
    </source>
</evidence>
<evidence type="ECO:0000259" key="8">
    <source>
        <dbReference type="SMART" id="SM00849"/>
    </source>
</evidence>
<gene>
    <name evidence="9" type="ORF">LJ757_08745</name>
</gene>
<proteinExistence type="predicted"/>
<dbReference type="AlphaFoldDB" id="A0A9X1MFX7"/>
<dbReference type="SMART" id="SM00849">
    <property type="entry name" value="Lactamase_B"/>
    <property type="match status" value="1"/>
</dbReference>
<evidence type="ECO:0000256" key="6">
    <source>
        <dbReference type="SAM" id="MobiDB-lite"/>
    </source>
</evidence>
<evidence type="ECO:0000256" key="3">
    <source>
        <dbReference type="ARBA" id="ARBA00022692"/>
    </source>
</evidence>
<dbReference type="InterPro" id="IPR052159">
    <property type="entry name" value="Competence_DNA_uptake"/>
</dbReference>
<dbReference type="PANTHER" id="PTHR30619">
    <property type="entry name" value="DNA INTERNALIZATION/COMPETENCE PROTEIN COMEC/REC2"/>
    <property type="match status" value="1"/>
</dbReference>
<name>A0A9X1MFX7_9MICC</name>
<keyword evidence="3 7" id="KW-0812">Transmembrane</keyword>
<dbReference type="InterPro" id="IPR036866">
    <property type="entry name" value="RibonucZ/Hydroxyglut_hydro"/>
</dbReference>
<feature type="domain" description="Metallo-beta-lactamase" evidence="8">
    <location>
        <begin position="599"/>
        <end position="772"/>
    </location>
</feature>
<feature type="transmembrane region" description="Helical" evidence="7">
    <location>
        <begin position="406"/>
        <end position="426"/>
    </location>
</feature>
<comment type="subcellular location">
    <subcellularLocation>
        <location evidence="1">Cell membrane</location>
        <topology evidence="1">Multi-pass membrane protein</topology>
    </subcellularLocation>
</comment>
<keyword evidence="10" id="KW-1185">Reference proteome</keyword>
<dbReference type="CDD" id="cd07731">
    <property type="entry name" value="ComA-like_MBL-fold"/>
    <property type="match status" value="1"/>
</dbReference>
<organism evidence="9 10">
    <name type="scientific">Arthrobacter caoxuetaonis</name>
    <dbReference type="NCBI Taxonomy" id="2886935"/>
    <lineage>
        <taxon>Bacteria</taxon>
        <taxon>Bacillati</taxon>
        <taxon>Actinomycetota</taxon>
        <taxon>Actinomycetes</taxon>
        <taxon>Micrococcales</taxon>
        <taxon>Micrococcaceae</taxon>
        <taxon>Arthrobacter</taxon>
    </lineage>
</organism>
<evidence type="ECO:0000256" key="5">
    <source>
        <dbReference type="ARBA" id="ARBA00023136"/>
    </source>
</evidence>
<dbReference type="EMBL" id="JAJFZV010000008">
    <property type="protein sequence ID" value="MCC3297889.1"/>
    <property type="molecule type" value="Genomic_DNA"/>
</dbReference>
<keyword evidence="5 7" id="KW-0472">Membrane</keyword>
<dbReference type="Pfam" id="PF03772">
    <property type="entry name" value="Competence"/>
    <property type="match status" value="1"/>
</dbReference>